<evidence type="ECO:0000313" key="4">
    <source>
        <dbReference type="Proteomes" id="UP000656804"/>
    </source>
</evidence>
<keyword evidence="2" id="KW-0812">Transmembrane</keyword>
<dbReference type="EMBL" id="JADIVZ010000003">
    <property type="protein sequence ID" value="MBF4161856.1"/>
    <property type="molecule type" value="Genomic_DNA"/>
</dbReference>
<evidence type="ECO:0000256" key="1">
    <source>
        <dbReference type="SAM" id="MobiDB-lite"/>
    </source>
</evidence>
<feature type="region of interest" description="Disordered" evidence="1">
    <location>
        <begin position="1"/>
        <end position="28"/>
    </location>
</feature>
<sequence length="491" mass="49167">MSDQPRRATTSRARAAVGARASRAGAGRRPGPLAVLTIVVPVLTVLALLGVGVPKPPAAQYQDPTTAPLTRVALVCPAVAADGQVLVASTATGDGGKVLSRSGGRAAAASSSRLDVSPDRTTALTGDDAGAATRLVGVGAKAPGLSATRAGGPGLQVTACPTTSADQWFTGVGAGAEHSSVLELTNPDAGPATASVSLVAQSGPVSEGLLDGISVPGRTTLRIDLASRIPKREELALHVVAARGRIAASLVDSFRTIGGGRTSDTSDYLSGQSTPADSSVMLGVPEDPRGAAVLVANPGDSSLQVQVNVVTAQSTFQPRSLDPVVVPPHTLRRVAVGALLRSKPARGALGLQVEASAPVVASFRARVGNDLMHLTPSGALDGPAAVPVPVTRSARLVLGGAEALGRVRVTARDTRGRTLAEETLQIAPDRGVDLDLPEGTALVQLDPSGSPVQGSVLVSGPSGVGAVAIQPPLTERLVPAVRPGLPPAPAD</sequence>
<evidence type="ECO:0000313" key="3">
    <source>
        <dbReference type="EMBL" id="MBF4161856.1"/>
    </source>
</evidence>
<dbReference type="Proteomes" id="UP000656804">
    <property type="component" value="Unassembled WGS sequence"/>
</dbReference>
<protein>
    <recommendedName>
        <fullName evidence="5">Secreted protein</fullName>
    </recommendedName>
</protein>
<reference evidence="3" key="1">
    <citation type="submission" date="2020-11" db="EMBL/GenBank/DDBJ databases">
        <title>Nocardioides sp. CBS4Y-1, whole genome shotgun sequence.</title>
        <authorList>
            <person name="Tuo L."/>
        </authorList>
    </citation>
    <scope>NUCLEOTIDE SEQUENCE</scope>
    <source>
        <strain evidence="3">CBS4Y-1</strain>
    </source>
</reference>
<organism evidence="3 4">
    <name type="scientific">Nocardioides acrostichi</name>
    <dbReference type="NCBI Taxonomy" id="2784339"/>
    <lineage>
        <taxon>Bacteria</taxon>
        <taxon>Bacillati</taxon>
        <taxon>Actinomycetota</taxon>
        <taxon>Actinomycetes</taxon>
        <taxon>Propionibacteriales</taxon>
        <taxon>Nocardioidaceae</taxon>
        <taxon>Nocardioides</taxon>
    </lineage>
</organism>
<evidence type="ECO:0008006" key="5">
    <source>
        <dbReference type="Google" id="ProtNLM"/>
    </source>
</evidence>
<dbReference type="Pfam" id="PF18986">
    <property type="entry name" value="DUF5719"/>
    <property type="match status" value="1"/>
</dbReference>
<feature type="compositionally biased region" description="Low complexity" evidence="1">
    <location>
        <begin position="7"/>
        <end position="28"/>
    </location>
</feature>
<keyword evidence="2" id="KW-0472">Membrane</keyword>
<feature type="compositionally biased region" description="Low complexity" evidence="1">
    <location>
        <begin position="100"/>
        <end position="113"/>
    </location>
</feature>
<dbReference type="InterPro" id="IPR043777">
    <property type="entry name" value="DUF5719"/>
</dbReference>
<feature type="region of interest" description="Disordered" evidence="1">
    <location>
        <begin position="93"/>
        <end position="126"/>
    </location>
</feature>
<comment type="caution">
    <text evidence="3">The sequence shown here is derived from an EMBL/GenBank/DDBJ whole genome shotgun (WGS) entry which is preliminary data.</text>
</comment>
<keyword evidence="4" id="KW-1185">Reference proteome</keyword>
<name>A0A930Y7C6_9ACTN</name>
<accession>A0A930Y7C6</accession>
<dbReference type="AlphaFoldDB" id="A0A930Y7C6"/>
<evidence type="ECO:0000256" key="2">
    <source>
        <dbReference type="SAM" id="Phobius"/>
    </source>
</evidence>
<keyword evidence="2" id="KW-1133">Transmembrane helix</keyword>
<proteinExistence type="predicted"/>
<dbReference type="RefSeq" id="WP_194503107.1">
    <property type="nucleotide sequence ID" value="NZ_JADIVZ010000003.1"/>
</dbReference>
<feature type="transmembrane region" description="Helical" evidence="2">
    <location>
        <begin position="33"/>
        <end position="53"/>
    </location>
</feature>
<gene>
    <name evidence="3" type="ORF">ISG29_09135</name>
</gene>